<accession>A0AAE1BAZ5</accession>
<comment type="caution">
    <text evidence="1">The sequence shown here is derived from an EMBL/GenBank/DDBJ whole genome shotgun (WGS) entry which is preliminary data.</text>
</comment>
<dbReference type="AlphaFoldDB" id="A0AAE1BAZ5"/>
<proteinExistence type="predicted"/>
<name>A0AAE1BAZ5_9GAST</name>
<evidence type="ECO:0000313" key="1">
    <source>
        <dbReference type="EMBL" id="KAK3801882.1"/>
    </source>
</evidence>
<dbReference type="EMBL" id="JAWDGP010000283">
    <property type="protein sequence ID" value="KAK3801882.1"/>
    <property type="molecule type" value="Genomic_DNA"/>
</dbReference>
<organism evidence="1 2">
    <name type="scientific">Elysia crispata</name>
    <name type="common">lettuce slug</name>
    <dbReference type="NCBI Taxonomy" id="231223"/>
    <lineage>
        <taxon>Eukaryota</taxon>
        <taxon>Metazoa</taxon>
        <taxon>Spiralia</taxon>
        <taxon>Lophotrochozoa</taxon>
        <taxon>Mollusca</taxon>
        <taxon>Gastropoda</taxon>
        <taxon>Heterobranchia</taxon>
        <taxon>Euthyneura</taxon>
        <taxon>Panpulmonata</taxon>
        <taxon>Sacoglossa</taxon>
        <taxon>Placobranchoidea</taxon>
        <taxon>Plakobranchidae</taxon>
        <taxon>Elysia</taxon>
    </lineage>
</organism>
<sequence length="193" mass="21285">MTGGSVGGSRIENSLTICKGWKDGRAYSSGRSQVMLCPGGLKACSIPGSTELRHLRLFSLLQTLSFVNSIDISMTKNRRSEDSYFAGNQNADTKFILLEPHWGMTYCGARLGAVCRHFPREFKTFMGNQLADCLAAWSPAPACLLLTLSVRRDVCKQRNYGLASESIGMWPVAPYKTLNSLRFLATDRRSDGC</sequence>
<evidence type="ECO:0000313" key="2">
    <source>
        <dbReference type="Proteomes" id="UP001283361"/>
    </source>
</evidence>
<dbReference type="Proteomes" id="UP001283361">
    <property type="component" value="Unassembled WGS sequence"/>
</dbReference>
<protein>
    <submittedName>
        <fullName evidence="1">Uncharacterized protein</fullName>
    </submittedName>
</protein>
<gene>
    <name evidence="1" type="ORF">RRG08_048467</name>
</gene>
<keyword evidence="2" id="KW-1185">Reference proteome</keyword>
<reference evidence="1" key="1">
    <citation type="journal article" date="2023" name="G3 (Bethesda)">
        <title>A reference genome for the long-term kleptoplast-retaining sea slug Elysia crispata morphotype clarki.</title>
        <authorList>
            <person name="Eastman K.E."/>
            <person name="Pendleton A.L."/>
            <person name="Shaikh M.A."/>
            <person name="Suttiyut T."/>
            <person name="Ogas R."/>
            <person name="Tomko P."/>
            <person name="Gavelis G."/>
            <person name="Widhalm J.R."/>
            <person name="Wisecaver J.H."/>
        </authorList>
    </citation>
    <scope>NUCLEOTIDE SEQUENCE</scope>
    <source>
        <strain evidence="1">ECLA1</strain>
    </source>
</reference>